<evidence type="ECO:0000313" key="4">
    <source>
        <dbReference type="EMBL" id="MBV7257120.1"/>
    </source>
</evidence>
<comment type="similarity">
    <text evidence="3">Belongs to the trans-sulfuration enzymes family.</text>
</comment>
<evidence type="ECO:0000256" key="1">
    <source>
        <dbReference type="ARBA" id="ARBA00001933"/>
    </source>
</evidence>
<keyword evidence="4" id="KW-0032">Aminotransferase</keyword>
<dbReference type="PANTHER" id="PTHR11808:SF85">
    <property type="entry name" value="CYSTATHIONINE GAMMA-LYASE-RELATED"/>
    <property type="match status" value="1"/>
</dbReference>
<evidence type="ECO:0000256" key="2">
    <source>
        <dbReference type="ARBA" id="ARBA00022898"/>
    </source>
</evidence>
<dbReference type="CDD" id="cd00614">
    <property type="entry name" value="CGS_like"/>
    <property type="match status" value="1"/>
</dbReference>
<name>A0ABS6SFD3_9SPHN</name>
<dbReference type="GO" id="GO:0008483">
    <property type="term" value="F:transaminase activity"/>
    <property type="evidence" value="ECO:0007669"/>
    <property type="project" value="UniProtKB-KW"/>
</dbReference>
<proteinExistence type="inferred from homology"/>
<sequence>MTRRVEQEMANGAGTVATWGGEFGPHPYGASQVPIVLSAPFAYEDIDHWSDVALGLREGHIYSRNTNPTLEAFEEKVRLLEGGARATSFASGMAAISNTLFALLERGDRVVSVRDAYGGTSRILMEQLPRLGVDVTLVDTEDQEQLKHEILQGCKLVYLETPTNPTLKLVDLREAIDAAHAVGAITVVDNTFATPINQRPLKLGSDLVLHSATKFLGGHDDALGGVLVGDEELVGKVFAYREITGATLGSFAAYMLLRGLKTLELRVARQNENAGQVARMLAAHPKVDKVFHPSLDTHRGHDIAKRQMTGFGGVLSFSLLGGEAAIKGVLESMKLAQRAASLGAVNTLVGTPATTSHVECTAEQRAELGIPTTLIRYSCGIENAQDLIADLEQALQNA</sequence>
<keyword evidence="5" id="KW-1185">Reference proteome</keyword>
<accession>A0ABS6SFD3</accession>
<dbReference type="Pfam" id="PF01053">
    <property type="entry name" value="Cys_Met_Meta_PP"/>
    <property type="match status" value="1"/>
</dbReference>
<dbReference type="PANTHER" id="PTHR11808">
    <property type="entry name" value="TRANS-SULFURATION ENZYME FAMILY MEMBER"/>
    <property type="match status" value="1"/>
</dbReference>
<dbReference type="RefSeq" id="WP_218445949.1">
    <property type="nucleotide sequence ID" value="NZ_JAGSPA010000003.1"/>
</dbReference>
<dbReference type="EMBL" id="JAGSPA010000003">
    <property type="protein sequence ID" value="MBV7257120.1"/>
    <property type="molecule type" value="Genomic_DNA"/>
</dbReference>
<gene>
    <name evidence="4" type="ORF">KCG44_10035</name>
</gene>
<protein>
    <submittedName>
        <fullName evidence="4">Aminotransferase class V-fold PLP-dependent enzyme</fullName>
    </submittedName>
</protein>
<dbReference type="InterPro" id="IPR000277">
    <property type="entry name" value="Cys/Met-Metab_PyrdxlP-dep_enz"/>
</dbReference>
<dbReference type="Proteomes" id="UP000722336">
    <property type="component" value="Unassembled WGS sequence"/>
</dbReference>
<keyword evidence="2 3" id="KW-0663">Pyridoxal phosphate</keyword>
<comment type="cofactor">
    <cofactor evidence="1 3">
        <name>pyridoxal 5'-phosphate</name>
        <dbReference type="ChEBI" id="CHEBI:597326"/>
    </cofactor>
</comment>
<comment type="caution">
    <text evidence="4">The sequence shown here is derived from an EMBL/GenBank/DDBJ whole genome shotgun (WGS) entry which is preliminary data.</text>
</comment>
<organism evidence="4 5">
    <name type="scientific">Pacificimonas pallii</name>
    <dbReference type="NCBI Taxonomy" id="2827236"/>
    <lineage>
        <taxon>Bacteria</taxon>
        <taxon>Pseudomonadati</taxon>
        <taxon>Pseudomonadota</taxon>
        <taxon>Alphaproteobacteria</taxon>
        <taxon>Sphingomonadales</taxon>
        <taxon>Sphingosinicellaceae</taxon>
        <taxon>Pacificimonas</taxon>
    </lineage>
</organism>
<dbReference type="PIRSF" id="PIRSF001434">
    <property type="entry name" value="CGS"/>
    <property type="match status" value="1"/>
</dbReference>
<keyword evidence="4" id="KW-0808">Transferase</keyword>
<reference evidence="4 5" key="1">
    <citation type="submission" date="2021-04" db="EMBL/GenBank/DDBJ databases">
        <authorList>
            <person name="Pira H."/>
            <person name="Risdian C."/>
            <person name="Wink J."/>
        </authorList>
    </citation>
    <scope>NUCLEOTIDE SEQUENCE [LARGE SCALE GENOMIC DNA]</scope>
    <source>
        <strain evidence="4 5">WHA3</strain>
    </source>
</reference>
<evidence type="ECO:0000313" key="5">
    <source>
        <dbReference type="Proteomes" id="UP000722336"/>
    </source>
</evidence>
<evidence type="ECO:0000256" key="3">
    <source>
        <dbReference type="RuleBase" id="RU362118"/>
    </source>
</evidence>